<gene>
    <name evidence="1" type="ORF">L195_g035450</name>
</gene>
<name>A0A2K3LLP9_TRIPR</name>
<organism evidence="1 2">
    <name type="scientific">Trifolium pratense</name>
    <name type="common">Red clover</name>
    <dbReference type="NCBI Taxonomy" id="57577"/>
    <lineage>
        <taxon>Eukaryota</taxon>
        <taxon>Viridiplantae</taxon>
        <taxon>Streptophyta</taxon>
        <taxon>Embryophyta</taxon>
        <taxon>Tracheophyta</taxon>
        <taxon>Spermatophyta</taxon>
        <taxon>Magnoliopsida</taxon>
        <taxon>eudicotyledons</taxon>
        <taxon>Gunneridae</taxon>
        <taxon>Pentapetalae</taxon>
        <taxon>rosids</taxon>
        <taxon>fabids</taxon>
        <taxon>Fabales</taxon>
        <taxon>Fabaceae</taxon>
        <taxon>Papilionoideae</taxon>
        <taxon>50 kb inversion clade</taxon>
        <taxon>NPAAA clade</taxon>
        <taxon>Hologalegina</taxon>
        <taxon>IRL clade</taxon>
        <taxon>Trifolieae</taxon>
        <taxon>Trifolium</taxon>
    </lineage>
</organism>
<dbReference type="PANTHER" id="PTHR48462">
    <property type="entry name" value="PROTEIN, PUTATIVE-RELATED"/>
    <property type="match status" value="1"/>
</dbReference>
<protein>
    <submittedName>
        <fullName evidence="1">Uncharacterized protein</fullName>
    </submittedName>
</protein>
<dbReference type="Proteomes" id="UP000236291">
    <property type="component" value="Unassembled WGS sequence"/>
</dbReference>
<dbReference type="AlphaFoldDB" id="A0A2K3LLP9"/>
<evidence type="ECO:0000313" key="1">
    <source>
        <dbReference type="EMBL" id="PNX79464.1"/>
    </source>
</evidence>
<proteinExistence type="predicted"/>
<evidence type="ECO:0000313" key="2">
    <source>
        <dbReference type="Proteomes" id="UP000236291"/>
    </source>
</evidence>
<reference evidence="1 2" key="2">
    <citation type="journal article" date="2017" name="Front. Plant Sci.">
        <title>Gene Classification and Mining of Molecular Markers Useful in Red Clover (Trifolium pratense) Breeding.</title>
        <authorList>
            <person name="Istvanek J."/>
            <person name="Dluhosova J."/>
            <person name="Dluhos P."/>
            <person name="Patkova L."/>
            <person name="Nedelnik J."/>
            <person name="Repkova J."/>
        </authorList>
    </citation>
    <scope>NUCLEOTIDE SEQUENCE [LARGE SCALE GENOMIC DNA]</scope>
    <source>
        <strain evidence="2">cv. Tatra</strain>
        <tissue evidence="1">Young leaves</tissue>
    </source>
</reference>
<accession>A0A2K3LLP9</accession>
<reference evidence="1 2" key="1">
    <citation type="journal article" date="2014" name="Am. J. Bot.">
        <title>Genome assembly and annotation for red clover (Trifolium pratense; Fabaceae).</title>
        <authorList>
            <person name="Istvanek J."/>
            <person name="Jaros M."/>
            <person name="Krenek A."/>
            <person name="Repkova J."/>
        </authorList>
    </citation>
    <scope>NUCLEOTIDE SEQUENCE [LARGE SCALE GENOMIC DNA]</scope>
    <source>
        <strain evidence="2">cv. Tatra</strain>
        <tissue evidence="1">Young leaves</tissue>
    </source>
</reference>
<sequence>MDLDFDNALDGLRDTIPTFDFSNFASKDIVPPKAQHILSSVLFGKIVQDMKVDFSVTTRQKAVFGCLKRHMLKTFSSLSPSMGISVKKEAPVNFLTDSQEARLTFHSADVLMFG</sequence>
<comment type="caution">
    <text evidence="1">The sequence shown here is derived from an EMBL/GenBank/DDBJ whole genome shotgun (WGS) entry which is preliminary data.</text>
</comment>
<dbReference type="PANTHER" id="PTHR48462:SF1">
    <property type="entry name" value="PROTEIN, PUTATIVE-RELATED"/>
    <property type="match status" value="1"/>
</dbReference>
<dbReference type="EMBL" id="ASHM01036040">
    <property type="protein sequence ID" value="PNX79464.1"/>
    <property type="molecule type" value="Genomic_DNA"/>
</dbReference>